<dbReference type="Pfam" id="PF00652">
    <property type="entry name" value="Ricin_B_lectin"/>
    <property type="match status" value="1"/>
</dbReference>
<gene>
    <name evidence="3" type="ORF">C8D87_10849</name>
</gene>
<dbReference type="Gene3D" id="2.80.10.50">
    <property type="match status" value="1"/>
</dbReference>
<dbReference type="PROSITE" id="PS50231">
    <property type="entry name" value="RICIN_B_LECTIN"/>
    <property type="match status" value="1"/>
</dbReference>
<keyword evidence="1" id="KW-0732">Signal</keyword>
<dbReference type="CDD" id="cd23415">
    <property type="entry name" value="beta-trefoil_Ricin_AH"/>
    <property type="match status" value="1"/>
</dbReference>
<keyword evidence="4" id="KW-1185">Reference proteome</keyword>
<feature type="chain" id="PRO_5046013212" evidence="1">
    <location>
        <begin position="33"/>
        <end position="156"/>
    </location>
</feature>
<comment type="caution">
    <text evidence="3">The sequence shown here is derived from an EMBL/GenBank/DDBJ whole genome shotgun (WGS) entry which is preliminary data.</text>
</comment>
<dbReference type="EMBL" id="QLTT01000008">
    <property type="protein sequence ID" value="RAS62229.1"/>
    <property type="molecule type" value="Genomic_DNA"/>
</dbReference>
<dbReference type="SMART" id="SM00458">
    <property type="entry name" value="RICIN"/>
    <property type="match status" value="1"/>
</dbReference>
<dbReference type="RefSeq" id="WP_112229384.1">
    <property type="nucleotide sequence ID" value="NZ_QLTT01000008.1"/>
</dbReference>
<sequence>MEFKGMARRIKGVGAVVAAAATLLIAPGTAVAGDDVGIAAVHRITHGGTGRCLDSNSAGSVYTHDCNGTRNQQWDNYATGKFRNVATRRCLTSDGSRILTTTNCAAGGTNWATNGTTRTQIRHQTTGICAHNNGGSSQAVGPASCGSATYWTIRSA</sequence>
<proteinExistence type="predicted"/>
<organism evidence="3 4">
    <name type="scientific">Lentzea atacamensis</name>
    <dbReference type="NCBI Taxonomy" id="531938"/>
    <lineage>
        <taxon>Bacteria</taxon>
        <taxon>Bacillati</taxon>
        <taxon>Actinomycetota</taxon>
        <taxon>Actinomycetes</taxon>
        <taxon>Pseudonocardiales</taxon>
        <taxon>Pseudonocardiaceae</taxon>
        <taxon>Lentzea</taxon>
    </lineage>
</organism>
<feature type="signal peptide" evidence="1">
    <location>
        <begin position="1"/>
        <end position="32"/>
    </location>
</feature>
<dbReference type="InterPro" id="IPR000772">
    <property type="entry name" value="Ricin_B_lectin"/>
</dbReference>
<name>A0ABX9E127_9PSEU</name>
<evidence type="ECO:0000313" key="4">
    <source>
        <dbReference type="Proteomes" id="UP000248714"/>
    </source>
</evidence>
<dbReference type="Proteomes" id="UP000248714">
    <property type="component" value="Unassembled WGS sequence"/>
</dbReference>
<dbReference type="SUPFAM" id="SSF50370">
    <property type="entry name" value="Ricin B-like lectins"/>
    <property type="match status" value="1"/>
</dbReference>
<reference evidence="3 4" key="1">
    <citation type="submission" date="2018-06" db="EMBL/GenBank/DDBJ databases">
        <title>Genomic Encyclopedia of Type Strains, Phase IV (KMG-IV): sequencing the most valuable type-strain genomes for metagenomic binning, comparative biology and taxonomic classification.</title>
        <authorList>
            <person name="Goeker M."/>
        </authorList>
    </citation>
    <scope>NUCLEOTIDE SEQUENCE [LARGE SCALE GENOMIC DNA]</scope>
    <source>
        <strain evidence="3 4">DSM 45479</strain>
    </source>
</reference>
<protein>
    <submittedName>
        <fullName evidence="3">Ricin-type beta-trefoil lectin protein</fullName>
    </submittedName>
</protein>
<evidence type="ECO:0000256" key="1">
    <source>
        <dbReference type="SAM" id="SignalP"/>
    </source>
</evidence>
<dbReference type="InterPro" id="IPR035992">
    <property type="entry name" value="Ricin_B-like_lectins"/>
</dbReference>
<evidence type="ECO:0000259" key="2">
    <source>
        <dbReference type="SMART" id="SM00458"/>
    </source>
</evidence>
<feature type="domain" description="Ricin B lectin" evidence="2">
    <location>
        <begin position="39"/>
        <end position="154"/>
    </location>
</feature>
<evidence type="ECO:0000313" key="3">
    <source>
        <dbReference type="EMBL" id="RAS62229.1"/>
    </source>
</evidence>
<accession>A0ABX9E127</accession>